<accession>A0ABD0RHE3</accession>
<keyword evidence="3" id="KW-1185">Reference proteome</keyword>
<proteinExistence type="predicted"/>
<evidence type="ECO:0000313" key="2">
    <source>
        <dbReference type="EMBL" id="KAL0197296.1"/>
    </source>
</evidence>
<dbReference type="Proteomes" id="UP001529510">
    <property type="component" value="Unassembled WGS sequence"/>
</dbReference>
<feature type="non-terminal residue" evidence="2">
    <location>
        <position position="88"/>
    </location>
</feature>
<comment type="caution">
    <text evidence="2">The sequence shown here is derived from an EMBL/GenBank/DDBJ whole genome shotgun (WGS) entry which is preliminary data.</text>
</comment>
<evidence type="ECO:0000313" key="3">
    <source>
        <dbReference type="Proteomes" id="UP001529510"/>
    </source>
</evidence>
<evidence type="ECO:0000256" key="1">
    <source>
        <dbReference type="SAM" id="MobiDB-lite"/>
    </source>
</evidence>
<feature type="region of interest" description="Disordered" evidence="1">
    <location>
        <begin position="30"/>
        <end position="67"/>
    </location>
</feature>
<dbReference type="EMBL" id="JAMKFB020000003">
    <property type="protein sequence ID" value="KAL0197296.1"/>
    <property type="molecule type" value="Genomic_DNA"/>
</dbReference>
<organism evidence="2 3">
    <name type="scientific">Cirrhinus mrigala</name>
    <name type="common">Mrigala</name>
    <dbReference type="NCBI Taxonomy" id="683832"/>
    <lineage>
        <taxon>Eukaryota</taxon>
        <taxon>Metazoa</taxon>
        <taxon>Chordata</taxon>
        <taxon>Craniata</taxon>
        <taxon>Vertebrata</taxon>
        <taxon>Euteleostomi</taxon>
        <taxon>Actinopterygii</taxon>
        <taxon>Neopterygii</taxon>
        <taxon>Teleostei</taxon>
        <taxon>Ostariophysi</taxon>
        <taxon>Cypriniformes</taxon>
        <taxon>Cyprinidae</taxon>
        <taxon>Labeoninae</taxon>
        <taxon>Labeonini</taxon>
        <taxon>Cirrhinus</taxon>
    </lineage>
</organism>
<protein>
    <submittedName>
        <fullName evidence="2">Uncharacterized protein</fullName>
    </submittedName>
</protein>
<gene>
    <name evidence="2" type="ORF">M9458_005836</name>
</gene>
<name>A0ABD0RHE3_CIRMR</name>
<sequence length="88" mass="9838">MTDGEGREHFHYLERGEVRVPISALEEIGDDEEKSSTWIPVHESSQAQGSGARDPTPDLVSDEEEQPPYPALAPVVFFCIKQTTRPRS</sequence>
<dbReference type="AlphaFoldDB" id="A0ABD0RHE3"/>
<reference evidence="2 3" key="1">
    <citation type="submission" date="2024-05" db="EMBL/GenBank/DDBJ databases">
        <title>Genome sequencing and assembly of Indian major carp, Cirrhinus mrigala (Hamilton, 1822).</title>
        <authorList>
            <person name="Mohindra V."/>
            <person name="Chowdhury L.M."/>
            <person name="Lal K."/>
            <person name="Jena J.K."/>
        </authorList>
    </citation>
    <scope>NUCLEOTIDE SEQUENCE [LARGE SCALE GENOMIC DNA]</scope>
    <source>
        <strain evidence="2">CM1030</strain>
        <tissue evidence="2">Blood</tissue>
    </source>
</reference>